<dbReference type="PROSITE" id="PS50109">
    <property type="entry name" value="HIS_KIN"/>
    <property type="match status" value="1"/>
</dbReference>
<dbReference type="InterPro" id="IPR036097">
    <property type="entry name" value="HisK_dim/P_sf"/>
</dbReference>
<keyword evidence="9" id="KW-1133">Transmembrane helix</keyword>
<accession>A0A2Z6B0D8</accession>
<dbReference type="Gene3D" id="3.30.565.10">
    <property type="entry name" value="Histidine kinase-like ATPase, C-terminal domain"/>
    <property type="match status" value="1"/>
</dbReference>
<reference evidence="11 12" key="1">
    <citation type="journal article" date="2018" name="Sci. Adv.">
        <title>Multi-heme cytochromes provide a pathway for survival in energy-limited environments.</title>
        <authorList>
            <person name="Deng X."/>
            <person name="Dohmae N."/>
            <person name="Nealson K.H."/>
            <person name="Hashimoto K."/>
            <person name="Okamoto A."/>
        </authorList>
    </citation>
    <scope>NUCLEOTIDE SEQUENCE [LARGE SCALE GENOMIC DNA]</scope>
    <source>
        <strain evidence="11 12">IS5</strain>
    </source>
</reference>
<evidence type="ECO:0000256" key="7">
    <source>
        <dbReference type="ARBA" id="ARBA00022840"/>
    </source>
</evidence>
<dbReference type="InterPro" id="IPR035965">
    <property type="entry name" value="PAS-like_dom_sf"/>
</dbReference>
<dbReference type="Pfam" id="PF02518">
    <property type="entry name" value="HATPase_c"/>
    <property type="match status" value="1"/>
</dbReference>
<organism evidence="11 12">
    <name type="scientific">Desulfovibrio ferrophilus</name>
    <dbReference type="NCBI Taxonomy" id="241368"/>
    <lineage>
        <taxon>Bacteria</taxon>
        <taxon>Pseudomonadati</taxon>
        <taxon>Thermodesulfobacteriota</taxon>
        <taxon>Desulfovibrionia</taxon>
        <taxon>Desulfovibrionales</taxon>
        <taxon>Desulfovibrionaceae</taxon>
        <taxon>Desulfovibrio</taxon>
    </lineage>
</organism>
<dbReference type="OrthoDB" id="9773941at2"/>
<keyword evidence="6 11" id="KW-0418">Kinase</keyword>
<feature type="transmembrane region" description="Helical" evidence="9">
    <location>
        <begin position="208"/>
        <end position="230"/>
    </location>
</feature>
<keyword evidence="9" id="KW-0472">Membrane</keyword>
<dbReference type="CDD" id="cd00082">
    <property type="entry name" value="HisKA"/>
    <property type="match status" value="1"/>
</dbReference>
<dbReference type="InterPro" id="IPR003661">
    <property type="entry name" value="HisK_dim/P_dom"/>
</dbReference>
<dbReference type="PANTHER" id="PTHR43065:SF10">
    <property type="entry name" value="PEROXIDE STRESS-ACTIVATED HISTIDINE KINASE MAK3"/>
    <property type="match status" value="1"/>
</dbReference>
<dbReference type="Gene3D" id="3.30.450.20">
    <property type="entry name" value="PAS domain"/>
    <property type="match status" value="1"/>
</dbReference>
<dbReference type="AlphaFoldDB" id="A0A2Z6B0D8"/>
<evidence type="ECO:0000259" key="10">
    <source>
        <dbReference type="PROSITE" id="PS50109"/>
    </source>
</evidence>
<dbReference type="InterPro" id="IPR004358">
    <property type="entry name" value="Sig_transdc_His_kin-like_C"/>
</dbReference>
<dbReference type="CDD" id="cd00075">
    <property type="entry name" value="HATPase"/>
    <property type="match status" value="1"/>
</dbReference>
<dbReference type="SUPFAM" id="SSF55874">
    <property type="entry name" value="ATPase domain of HSP90 chaperone/DNA topoisomerase II/histidine kinase"/>
    <property type="match status" value="1"/>
</dbReference>
<dbReference type="InterPro" id="IPR005467">
    <property type="entry name" value="His_kinase_dom"/>
</dbReference>
<dbReference type="SMART" id="SM00388">
    <property type="entry name" value="HisKA"/>
    <property type="match status" value="1"/>
</dbReference>
<dbReference type="Proteomes" id="UP000269883">
    <property type="component" value="Chromosome"/>
</dbReference>
<gene>
    <name evidence="11" type="ORF">DFE_2207</name>
</gene>
<feature type="domain" description="Histidine kinase" evidence="10">
    <location>
        <begin position="370"/>
        <end position="581"/>
    </location>
</feature>
<evidence type="ECO:0000256" key="3">
    <source>
        <dbReference type="ARBA" id="ARBA00022553"/>
    </source>
</evidence>
<dbReference type="Pfam" id="PF00512">
    <property type="entry name" value="HisKA"/>
    <property type="match status" value="1"/>
</dbReference>
<evidence type="ECO:0000256" key="9">
    <source>
        <dbReference type="SAM" id="Phobius"/>
    </source>
</evidence>
<dbReference type="InterPro" id="IPR036890">
    <property type="entry name" value="HATPase_C_sf"/>
</dbReference>
<dbReference type="EC" id="2.7.13.3" evidence="2"/>
<dbReference type="GO" id="GO:0000155">
    <property type="term" value="F:phosphorelay sensor kinase activity"/>
    <property type="evidence" value="ECO:0007669"/>
    <property type="project" value="InterPro"/>
</dbReference>
<dbReference type="KEGG" id="dfl:DFE_2207"/>
<proteinExistence type="predicted"/>
<dbReference type="SMART" id="SM00387">
    <property type="entry name" value="HATPase_c"/>
    <property type="match status" value="1"/>
</dbReference>
<evidence type="ECO:0000256" key="4">
    <source>
        <dbReference type="ARBA" id="ARBA00022679"/>
    </source>
</evidence>
<keyword evidence="4" id="KW-0808">Transferase</keyword>
<dbReference type="Pfam" id="PF13188">
    <property type="entry name" value="PAS_8"/>
    <property type="match status" value="1"/>
</dbReference>
<dbReference type="GO" id="GO:0005524">
    <property type="term" value="F:ATP binding"/>
    <property type="evidence" value="ECO:0007669"/>
    <property type="project" value="UniProtKB-KW"/>
</dbReference>
<keyword evidence="9" id="KW-0812">Transmembrane</keyword>
<dbReference type="SUPFAM" id="SSF55785">
    <property type="entry name" value="PYP-like sensor domain (PAS domain)"/>
    <property type="match status" value="1"/>
</dbReference>
<dbReference type="RefSeq" id="WP_126379475.1">
    <property type="nucleotide sequence ID" value="NZ_AP017378.1"/>
</dbReference>
<protein>
    <recommendedName>
        <fullName evidence="2">histidine kinase</fullName>
        <ecNumber evidence="2">2.7.13.3</ecNumber>
    </recommendedName>
</protein>
<dbReference type="EMBL" id="AP017378">
    <property type="protein sequence ID" value="BBD08933.1"/>
    <property type="molecule type" value="Genomic_DNA"/>
</dbReference>
<dbReference type="Gene3D" id="1.10.287.130">
    <property type="match status" value="1"/>
</dbReference>
<dbReference type="InterPro" id="IPR003594">
    <property type="entry name" value="HATPase_dom"/>
</dbReference>
<evidence type="ECO:0000256" key="5">
    <source>
        <dbReference type="ARBA" id="ARBA00022741"/>
    </source>
</evidence>
<evidence type="ECO:0000256" key="6">
    <source>
        <dbReference type="ARBA" id="ARBA00022777"/>
    </source>
</evidence>
<dbReference type="InterPro" id="IPR000014">
    <property type="entry name" value="PAS"/>
</dbReference>
<keyword evidence="3" id="KW-0597">Phosphoprotein</keyword>
<evidence type="ECO:0000256" key="2">
    <source>
        <dbReference type="ARBA" id="ARBA00012438"/>
    </source>
</evidence>
<dbReference type="SUPFAM" id="SSF47384">
    <property type="entry name" value="Homodimeric domain of signal transducing histidine kinase"/>
    <property type="match status" value="1"/>
</dbReference>
<sequence>MDIGLRVKDRSFLLTAALALMVLGLGLSFLTFQNLRRQRETVEEHMFLASQSILRGIEASLMRELRIHMPGGFMGGRGRMARPTVDLKPRLVEMFDELVAQSDVAFIAFYAQDSSLIIGVQADGRTIPLLPVSGWRALQDDGHWAAMYTGDKKDVFVSGIRARQGLANLCALDPSLKCPPQKGGFPILMVGLNPDRHLDNFNKFKRTALLQTGYVLVVAAFLWGLAVAYLRRRDQSHALHRLETFHSRLLDTMPDGLLTLNCDEVVLAANPAAKRLLGGENELVGSRWSDLPLTCSDGWSDSDVCSLGAGWVQCQAGGRSLEVMSAPIPAEDGAGGERLLLVRDRTELKALEEDLGEAKRLAAIGRLAAGLAHEIRNPLSALRGFAQFFQKKLKGRDPEEQYADTMVREADRLDKVITDLLFLSRPREPEKVLVEMTPLANDLRGLLRFDLEHAGVELDVDIRAQHVLADPDMLKQALINLVLNSLAAVGTADRPGHIGIASFDDENMVAVTVTDNGSGMTPEERAHALEPFFTSKKQGTGLGLAIVHRIARDHGGHVEIMTRIEGEDQGTEVRLLFPAADDDNEFNEGVES</sequence>
<dbReference type="PRINTS" id="PR00344">
    <property type="entry name" value="BCTRLSENSOR"/>
</dbReference>
<keyword evidence="12" id="KW-1185">Reference proteome</keyword>
<evidence type="ECO:0000313" key="11">
    <source>
        <dbReference type="EMBL" id="BBD08933.1"/>
    </source>
</evidence>
<evidence type="ECO:0000256" key="8">
    <source>
        <dbReference type="ARBA" id="ARBA00023012"/>
    </source>
</evidence>
<evidence type="ECO:0000313" key="12">
    <source>
        <dbReference type="Proteomes" id="UP000269883"/>
    </source>
</evidence>
<dbReference type="PANTHER" id="PTHR43065">
    <property type="entry name" value="SENSOR HISTIDINE KINASE"/>
    <property type="match status" value="1"/>
</dbReference>
<evidence type="ECO:0000256" key="1">
    <source>
        <dbReference type="ARBA" id="ARBA00000085"/>
    </source>
</evidence>
<feature type="transmembrane region" description="Helical" evidence="9">
    <location>
        <begin position="12"/>
        <end position="32"/>
    </location>
</feature>
<keyword evidence="5" id="KW-0547">Nucleotide-binding</keyword>
<keyword evidence="7" id="KW-0067">ATP-binding</keyword>
<comment type="catalytic activity">
    <reaction evidence="1">
        <text>ATP + protein L-histidine = ADP + protein N-phospho-L-histidine.</text>
        <dbReference type="EC" id="2.7.13.3"/>
    </reaction>
</comment>
<name>A0A2Z6B0D8_9BACT</name>
<keyword evidence="8" id="KW-0902">Two-component regulatory system</keyword>